<dbReference type="EMBL" id="QJRY01000004">
    <property type="protein sequence ID" value="PYB73309.1"/>
    <property type="molecule type" value="Genomic_DNA"/>
</dbReference>
<gene>
    <name evidence="1" type="ORF">DMY87_13495</name>
</gene>
<evidence type="ECO:0008006" key="3">
    <source>
        <dbReference type="Google" id="ProtNLM"/>
    </source>
</evidence>
<proteinExistence type="predicted"/>
<dbReference type="RefSeq" id="WP_110792016.1">
    <property type="nucleotide sequence ID" value="NZ_QJRY01000004.1"/>
</dbReference>
<accession>A0ABX5NTG5</accession>
<name>A0ABX5NTG5_9HYPH</name>
<evidence type="ECO:0000313" key="2">
    <source>
        <dbReference type="Proteomes" id="UP000247536"/>
    </source>
</evidence>
<sequence>MSESGYSGTPLPKKLGLKPDLTALFVGLPSDLDYLTTDLPAASTVGGLEAAHGSGLDYLHVFETERARLEDHALRLKAMLKPSGMLWISWPKKASKVPTTITEDVLRSVFLPTGLVDVKVCAVTDIWSGLKFMTRKDLR</sequence>
<reference evidence="1 2" key="1">
    <citation type="submission" date="2018-06" db="EMBL/GenBank/DDBJ databases">
        <title>Rhizobium wuzhouense sp. nov., isolated from roots of Oryza officinalis.</title>
        <authorList>
            <person name="Yuan T."/>
        </authorList>
    </citation>
    <scope>NUCLEOTIDE SEQUENCE [LARGE SCALE GENOMIC DNA]</scope>
    <source>
        <strain evidence="1 2">W44</strain>
    </source>
</reference>
<protein>
    <recommendedName>
        <fullName evidence="3">DUF3052 domain-containing protein</fullName>
    </recommendedName>
</protein>
<keyword evidence="2" id="KW-1185">Reference proteome</keyword>
<evidence type="ECO:0000313" key="1">
    <source>
        <dbReference type="EMBL" id="PYB73309.1"/>
    </source>
</evidence>
<comment type="caution">
    <text evidence="1">The sequence shown here is derived from an EMBL/GenBank/DDBJ whole genome shotgun (WGS) entry which is preliminary data.</text>
</comment>
<organism evidence="1 2">
    <name type="scientific">Rhizobium wuzhouense</name>
    <dbReference type="NCBI Taxonomy" id="1986026"/>
    <lineage>
        <taxon>Bacteria</taxon>
        <taxon>Pseudomonadati</taxon>
        <taxon>Pseudomonadota</taxon>
        <taxon>Alphaproteobacteria</taxon>
        <taxon>Hyphomicrobiales</taxon>
        <taxon>Rhizobiaceae</taxon>
        <taxon>Rhizobium/Agrobacterium group</taxon>
        <taxon>Rhizobium</taxon>
    </lineage>
</organism>
<dbReference type="Proteomes" id="UP000247536">
    <property type="component" value="Unassembled WGS sequence"/>
</dbReference>